<feature type="region of interest" description="Disordered" evidence="1">
    <location>
        <begin position="201"/>
        <end position="224"/>
    </location>
</feature>
<evidence type="ECO:0000256" key="1">
    <source>
        <dbReference type="SAM" id="MobiDB-lite"/>
    </source>
</evidence>
<feature type="transmembrane region" description="Helical" evidence="2">
    <location>
        <begin position="39"/>
        <end position="57"/>
    </location>
</feature>
<evidence type="ECO:0000256" key="2">
    <source>
        <dbReference type="SAM" id="Phobius"/>
    </source>
</evidence>
<evidence type="ECO:0000313" key="3">
    <source>
        <dbReference type="EMBL" id="GGI04697.1"/>
    </source>
</evidence>
<comment type="caution">
    <text evidence="3">The sequence shown here is derived from an EMBL/GenBank/DDBJ whole genome shotgun (WGS) entry which is preliminary data.</text>
</comment>
<feature type="region of interest" description="Disordered" evidence="1">
    <location>
        <begin position="1"/>
        <end position="20"/>
    </location>
</feature>
<dbReference type="OrthoDB" id="9956090at2"/>
<evidence type="ECO:0000313" key="4">
    <source>
        <dbReference type="Proteomes" id="UP000650511"/>
    </source>
</evidence>
<accession>A0A8J3A915</accession>
<organism evidence="3 4">
    <name type="scientific">Egicoccus halophilus</name>
    <dbReference type="NCBI Taxonomy" id="1670830"/>
    <lineage>
        <taxon>Bacteria</taxon>
        <taxon>Bacillati</taxon>
        <taxon>Actinomycetota</taxon>
        <taxon>Nitriliruptoria</taxon>
        <taxon>Egicoccales</taxon>
        <taxon>Egicoccaceae</taxon>
        <taxon>Egicoccus</taxon>
    </lineage>
</organism>
<sequence>MTPHDVGPRPTGVTGTGEMDTSTLMRLRRALYRARRARLGRALVLTTLALIAGFLLGRETAPEPGPQLRTTLEQRVLPLVFDADGIWTSGTGAQPSVSEALVALQRDEDPSLVLAADDVWLAAYDNVLDRLAVLDVPPEGRPVQRQFINGITLSRDAVVVLARAADVDDADRRAGLLTETARLRVRGEQIVQSARAGIHDLDGGSGEVTTLPDLPEFPTLEGGD</sequence>
<dbReference type="AlphaFoldDB" id="A0A8J3A915"/>
<keyword evidence="4" id="KW-1185">Reference proteome</keyword>
<dbReference type="EMBL" id="BMHA01000003">
    <property type="protein sequence ID" value="GGI04697.1"/>
    <property type="molecule type" value="Genomic_DNA"/>
</dbReference>
<proteinExistence type="predicted"/>
<protein>
    <submittedName>
        <fullName evidence="3">Uncharacterized protein</fullName>
    </submittedName>
</protein>
<dbReference type="Proteomes" id="UP000650511">
    <property type="component" value="Unassembled WGS sequence"/>
</dbReference>
<keyword evidence="2" id="KW-0812">Transmembrane</keyword>
<reference evidence="3" key="2">
    <citation type="submission" date="2020-09" db="EMBL/GenBank/DDBJ databases">
        <authorList>
            <person name="Sun Q."/>
            <person name="Zhou Y."/>
        </authorList>
    </citation>
    <scope>NUCLEOTIDE SEQUENCE</scope>
    <source>
        <strain evidence="3">CGMCC 1.14988</strain>
    </source>
</reference>
<keyword evidence="2" id="KW-0472">Membrane</keyword>
<reference evidence="3" key="1">
    <citation type="journal article" date="2014" name="Int. J. Syst. Evol. Microbiol.">
        <title>Complete genome sequence of Corynebacterium casei LMG S-19264T (=DSM 44701T), isolated from a smear-ripened cheese.</title>
        <authorList>
            <consortium name="US DOE Joint Genome Institute (JGI-PGF)"/>
            <person name="Walter F."/>
            <person name="Albersmeier A."/>
            <person name="Kalinowski J."/>
            <person name="Ruckert C."/>
        </authorList>
    </citation>
    <scope>NUCLEOTIDE SEQUENCE</scope>
    <source>
        <strain evidence="3">CGMCC 1.14988</strain>
    </source>
</reference>
<keyword evidence="2" id="KW-1133">Transmembrane helix</keyword>
<dbReference type="RefSeq" id="WP_130649748.1">
    <property type="nucleotide sequence ID" value="NZ_BMHA01000003.1"/>
</dbReference>
<name>A0A8J3A915_9ACTN</name>
<feature type="compositionally biased region" description="Low complexity" evidence="1">
    <location>
        <begin position="8"/>
        <end position="17"/>
    </location>
</feature>
<gene>
    <name evidence="3" type="ORF">GCM10011354_10390</name>
</gene>